<feature type="domain" description="N-acetyltransferase" evidence="1">
    <location>
        <begin position="86"/>
        <end position="239"/>
    </location>
</feature>
<dbReference type="InterPro" id="IPR000182">
    <property type="entry name" value="GNAT_dom"/>
</dbReference>
<dbReference type="PROSITE" id="PS51186">
    <property type="entry name" value="GNAT"/>
    <property type="match status" value="1"/>
</dbReference>
<sequence>PHPGHFYTFSVFRDLKTMATTSRIRVREGTPADVDAIVDIYYKAFRDNVMDQLMYPGGPSEDARRKFTAKVLPRSTPEGEKGESLLCVAEYLPEGSPADGPWEVVAFGKWDLYREARTEEEWKADEFNATADTFGAGCDPSVINAFIGGMTRKQRDHAKGEAALFLGLLACSPARQGLGAGSALMKWGVDLADSLGLPCRLEASPAGYRLYKKFGFEDFDVLDLPVTEKWGVANTKGDNWGQDIAVGLAGRAPDGVHRCALMRRPPKSVKV</sequence>
<organism evidence="2 3">
    <name type="scientific">Chaetomium strumarium</name>
    <dbReference type="NCBI Taxonomy" id="1170767"/>
    <lineage>
        <taxon>Eukaryota</taxon>
        <taxon>Fungi</taxon>
        <taxon>Dikarya</taxon>
        <taxon>Ascomycota</taxon>
        <taxon>Pezizomycotina</taxon>
        <taxon>Sordariomycetes</taxon>
        <taxon>Sordariomycetidae</taxon>
        <taxon>Sordariales</taxon>
        <taxon>Chaetomiaceae</taxon>
        <taxon>Chaetomium</taxon>
    </lineage>
</organism>
<evidence type="ECO:0000313" key="3">
    <source>
        <dbReference type="Proteomes" id="UP001273166"/>
    </source>
</evidence>
<accession>A0AAJ0M5I2</accession>
<reference evidence="2" key="1">
    <citation type="journal article" date="2023" name="Mol. Phylogenet. Evol.">
        <title>Genome-scale phylogeny and comparative genomics of the fungal order Sordariales.</title>
        <authorList>
            <person name="Hensen N."/>
            <person name="Bonometti L."/>
            <person name="Westerberg I."/>
            <person name="Brannstrom I.O."/>
            <person name="Guillou S."/>
            <person name="Cros-Aarteil S."/>
            <person name="Calhoun S."/>
            <person name="Haridas S."/>
            <person name="Kuo A."/>
            <person name="Mondo S."/>
            <person name="Pangilinan J."/>
            <person name="Riley R."/>
            <person name="LaButti K."/>
            <person name="Andreopoulos B."/>
            <person name="Lipzen A."/>
            <person name="Chen C."/>
            <person name="Yan M."/>
            <person name="Daum C."/>
            <person name="Ng V."/>
            <person name="Clum A."/>
            <person name="Steindorff A."/>
            <person name="Ohm R.A."/>
            <person name="Martin F."/>
            <person name="Silar P."/>
            <person name="Natvig D.O."/>
            <person name="Lalanne C."/>
            <person name="Gautier V."/>
            <person name="Ament-Velasquez S.L."/>
            <person name="Kruys A."/>
            <person name="Hutchinson M.I."/>
            <person name="Powell A.J."/>
            <person name="Barry K."/>
            <person name="Miller A.N."/>
            <person name="Grigoriev I.V."/>
            <person name="Debuchy R."/>
            <person name="Gladieux P."/>
            <person name="Hiltunen Thoren M."/>
            <person name="Johannesson H."/>
        </authorList>
    </citation>
    <scope>NUCLEOTIDE SEQUENCE</scope>
    <source>
        <strain evidence="2">CBS 333.67</strain>
    </source>
</reference>
<reference evidence="2" key="2">
    <citation type="submission" date="2023-06" db="EMBL/GenBank/DDBJ databases">
        <authorList>
            <consortium name="Lawrence Berkeley National Laboratory"/>
            <person name="Mondo S.J."/>
            <person name="Hensen N."/>
            <person name="Bonometti L."/>
            <person name="Westerberg I."/>
            <person name="Brannstrom I.O."/>
            <person name="Guillou S."/>
            <person name="Cros-Aarteil S."/>
            <person name="Calhoun S."/>
            <person name="Haridas S."/>
            <person name="Kuo A."/>
            <person name="Pangilinan J."/>
            <person name="Riley R."/>
            <person name="Labutti K."/>
            <person name="Andreopoulos B."/>
            <person name="Lipzen A."/>
            <person name="Chen C."/>
            <person name="Yanf M."/>
            <person name="Daum C."/>
            <person name="Ng V."/>
            <person name="Clum A."/>
            <person name="Steindorff A."/>
            <person name="Ohm R."/>
            <person name="Martin F."/>
            <person name="Silar P."/>
            <person name="Natvig D."/>
            <person name="Lalanne C."/>
            <person name="Gautier V."/>
            <person name="Ament-Velasquez S.L."/>
            <person name="Kruys A."/>
            <person name="Hutchinson M.I."/>
            <person name="Powell A.J."/>
            <person name="Barry K."/>
            <person name="Miller A.N."/>
            <person name="Grigoriev I.V."/>
            <person name="Debuchy R."/>
            <person name="Gladieux P."/>
            <person name="Thoren M.H."/>
            <person name="Johannesson H."/>
        </authorList>
    </citation>
    <scope>NUCLEOTIDE SEQUENCE</scope>
    <source>
        <strain evidence="2">CBS 333.67</strain>
    </source>
</reference>
<dbReference type="PANTHER" id="PTHR42791">
    <property type="entry name" value="GNAT FAMILY ACETYLTRANSFERASE"/>
    <property type="match status" value="1"/>
</dbReference>
<protein>
    <submittedName>
        <fullName evidence="2">Acyl-CoA N-acyltransferase</fullName>
    </submittedName>
</protein>
<evidence type="ECO:0000259" key="1">
    <source>
        <dbReference type="PROSITE" id="PS51186"/>
    </source>
</evidence>
<gene>
    <name evidence="2" type="ORF">B0T15DRAFT_387260</name>
</gene>
<proteinExistence type="predicted"/>
<dbReference type="InterPro" id="IPR052523">
    <property type="entry name" value="Trichothecene_AcTrans"/>
</dbReference>
<dbReference type="SUPFAM" id="SSF55729">
    <property type="entry name" value="Acyl-CoA N-acyltransferases (Nat)"/>
    <property type="match status" value="1"/>
</dbReference>
<dbReference type="RefSeq" id="XP_062725651.1">
    <property type="nucleotide sequence ID" value="XM_062864371.1"/>
</dbReference>
<dbReference type="EMBL" id="JAUDZG010000001">
    <property type="protein sequence ID" value="KAK3309871.1"/>
    <property type="molecule type" value="Genomic_DNA"/>
</dbReference>
<comment type="caution">
    <text evidence="2">The sequence shown here is derived from an EMBL/GenBank/DDBJ whole genome shotgun (WGS) entry which is preliminary data.</text>
</comment>
<dbReference type="GO" id="GO:0016747">
    <property type="term" value="F:acyltransferase activity, transferring groups other than amino-acyl groups"/>
    <property type="evidence" value="ECO:0007669"/>
    <property type="project" value="InterPro"/>
</dbReference>
<dbReference type="AlphaFoldDB" id="A0AAJ0M5I2"/>
<dbReference type="Pfam" id="PF00583">
    <property type="entry name" value="Acetyltransf_1"/>
    <property type="match status" value="1"/>
</dbReference>
<feature type="non-terminal residue" evidence="2">
    <location>
        <position position="1"/>
    </location>
</feature>
<dbReference type="Proteomes" id="UP001273166">
    <property type="component" value="Unassembled WGS sequence"/>
</dbReference>
<dbReference type="Gene3D" id="3.40.630.30">
    <property type="match status" value="1"/>
</dbReference>
<keyword evidence="3" id="KW-1185">Reference proteome</keyword>
<dbReference type="InterPro" id="IPR016181">
    <property type="entry name" value="Acyl_CoA_acyltransferase"/>
</dbReference>
<evidence type="ECO:0000313" key="2">
    <source>
        <dbReference type="EMBL" id="KAK3309871.1"/>
    </source>
</evidence>
<dbReference type="PANTHER" id="PTHR42791:SF17">
    <property type="entry name" value="ACETYLTRANSFERASE, GNAT FAMILY FAMILY (AFU_ORTHOLOGUE AFUA_8G05690)"/>
    <property type="match status" value="1"/>
</dbReference>
<dbReference type="GeneID" id="87883200"/>
<name>A0AAJ0M5I2_9PEZI</name>